<proteinExistence type="predicted"/>
<keyword evidence="1" id="KW-0812">Transmembrane</keyword>
<reference evidence="3" key="1">
    <citation type="submission" date="2016-10" db="EMBL/GenBank/DDBJ databases">
        <authorList>
            <person name="Varghese N."/>
            <person name="Submissions S."/>
        </authorList>
    </citation>
    <scope>NUCLEOTIDE SEQUENCE [LARGE SCALE GENOMIC DNA]</scope>
    <source>
        <strain evidence="3">CGMCC 1.8895</strain>
    </source>
</reference>
<evidence type="ECO:0000313" key="2">
    <source>
        <dbReference type="EMBL" id="SDL12813.1"/>
    </source>
</evidence>
<dbReference type="EMBL" id="FNFY01000024">
    <property type="protein sequence ID" value="SDL12813.1"/>
    <property type="molecule type" value="Genomic_DNA"/>
</dbReference>
<keyword evidence="1" id="KW-1133">Transmembrane helix</keyword>
<organism evidence="2 3">
    <name type="scientific">Lacicoccus qingdaonensis</name>
    <dbReference type="NCBI Taxonomy" id="576118"/>
    <lineage>
        <taxon>Bacteria</taxon>
        <taxon>Bacillati</taxon>
        <taxon>Bacillota</taxon>
        <taxon>Bacilli</taxon>
        <taxon>Bacillales</taxon>
        <taxon>Salinicoccaceae</taxon>
        <taxon>Lacicoccus</taxon>
    </lineage>
</organism>
<keyword evidence="1" id="KW-0472">Membrane</keyword>
<dbReference type="AlphaFoldDB" id="A0A1G9HJZ6"/>
<dbReference type="RefSeq" id="WP_092987448.1">
    <property type="nucleotide sequence ID" value="NZ_FNFY01000024.1"/>
</dbReference>
<evidence type="ECO:0000313" key="3">
    <source>
        <dbReference type="Proteomes" id="UP000199008"/>
    </source>
</evidence>
<accession>A0A1G9HJZ6</accession>
<gene>
    <name evidence="2" type="ORF">SAMN05216216_1242</name>
</gene>
<dbReference type="Proteomes" id="UP000199008">
    <property type="component" value="Unassembled WGS sequence"/>
</dbReference>
<name>A0A1G9HJZ6_9BACL</name>
<protein>
    <submittedName>
        <fullName evidence="2">Uncharacterized protein</fullName>
    </submittedName>
</protein>
<evidence type="ECO:0000256" key="1">
    <source>
        <dbReference type="SAM" id="Phobius"/>
    </source>
</evidence>
<keyword evidence="3" id="KW-1185">Reference proteome</keyword>
<sequence>MEILYLITLKDVLLTGFGLIMGVLISILFYKQVGLAYMNILRLRKKAVKGTYIKVSIHNPAQDERDPFQFDNSGLNNGITIYELYMPYKSIKEDELDISLDQFNQEIIESINHKYHTNYSTRNTRLKFITYKQNIIIEKEKLDRKHRDDIRQFH</sequence>
<feature type="transmembrane region" description="Helical" evidence="1">
    <location>
        <begin position="12"/>
        <end position="30"/>
    </location>
</feature>